<protein>
    <submittedName>
        <fullName evidence="8">Quinol:cytochrome c oxidoreductase pentaheme cytochrome subunit</fullName>
    </submittedName>
</protein>
<evidence type="ECO:0000256" key="1">
    <source>
        <dbReference type="ARBA" id="ARBA00022448"/>
    </source>
</evidence>
<dbReference type="AlphaFoldDB" id="I4B988"/>
<dbReference type="PANTHER" id="PTHR39425:SF1">
    <property type="entry name" value="CYTOCHROME C7-LIKE DOMAIN-CONTAINING PROTEIN"/>
    <property type="match status" value="1"/>
</dbReference>
<gene>
    <name evidence="8" type="ordered locus">Turpa_3206</name>
</gene>
<dbReference type="STRING" id="869212.Turpa_3206"/>
<name>I4B988_TURPD</name>
<dbReference type="GO" id="GO:0046872">
    <property type="term" value="F:metal ion binding"/>
    <property type="evidence" value="ECO:0007669"/>
    <property type="project" value="UniProtKB-KW"/>
</dbReference>
<proteinExistence type="predicted"/>
<feature type="domain" description="Class III cytochrome C" evidence="6">
    <location>
        <begin position="35"/>
        <end position="99"/>
    </location>
</feature>
<dbReference type="KEGG" id="tpx:Turpa_3206"/>
<dbReference type="InterPro" id="IPR029467">
    <property type="entry name" value="Cyt_c7-like"/>
</dbReference>
<dbReference type="Pfam" id="PF14522">
    <property type="entry name" value="Cytochrome_C7"/>
    <property type="match status" value="1"/>
</dbReference>
<reference evidence="8 9" key="1">
    <citation type="submission" date="2012-06" db="EMBL/GenBank/DDBJ databases">
        <title>The complete chromosome of genome of Turneriella parva DSM 21527.</title>
        <authorList>
            <consortium name="US DOE Joint Genome Institute (JGI-PGF)"/>
            <person name="Lucas S."/>
            <person name="Han J."/>
            <person name="Lapidus A."/>
            <person name="Bruce D."/>
            <person name="Goodwin L."/>
            <person name="Pitluck S."/>
            <person name="Peters L."/>
            <person name="Kyrpides N."/>
            <person name="Mavromatis K."/>
            <person name="Ivanova N."/>
            <person name="Mikhailova N."/>
            <person name="Chertkov O."/>
            <person name="Detter J.C."/>
            <person name="Tapia R."/>
            <person name="Han C."/>
            <person name="Land M."/>
            <person name="Hauser L."/>
            <person name="Markowitz V."/>
            <person name="Cheng J.-F."/>
            <person name="Hugenholtz P."/>
            <person name="Woyke T."/>
            <person name="Wu D."/>
            <person name="Gronow S."/>
            <person name="Wellnitz S."/>
            <person name="Brambilla E."/>
            <person name="Klenk H.-P."/>
            <person name="Eisen J.A."/>
        </authorList>
    </citation>
    <scope>NUCLEOTIDE SEQUENCE [LARGE SCALE GENOMIC DNA]</scope>
    <source>
        <strain evidence="9">ATCC BAA-1111 / DSM 21527 / NCTC 11395 / H</strain>
    </source>
</reference>
<sequence length="188" mass="21043">MDPRLFKAIKYGTPVVLVALAAWIIWAPPARVGYAPEQPIAYSHAKHAGEYGIDCQYCHTGVTTGKKAGVPSMNTCMNCHVSVGYGKPGVEKLKKFYEKKQPLEWVRIHNLPDHVRFPHAPHIKQLLKDGQPTKTACTPCHGDVANMKVVEQVQSLNMGFCVNCHKDYRNDAEYKNHGVNINCNTCHY</sequence>
<dbReference type="PATRIC" id="fig|869212.3.peg.3235"/>
<organism evidence="8 9">
    <name type="scientific">Turneriella parva (strain ATCC BAA-1111 / DSM 21527 / NCTC 11395 / H)</name>
    <name type="common">Leptospira parva</name>
    <dbReference type="NCBI Taxonomy" id="869212"/>
    <lineage>
        <taxon>Bacteria</taxon>
        <taxon>Pseudomonadati</taxon>
        <taxon>Spirochaetota</taxon>
        <taxon>Spirochaetia</taxon>
        <taxon>Leptospirales</taxon>
        <taxon>Leptospiraceae</taxon>
        <taxon>Turneriella</taxon>
    </lineage>
</organism>
<dbReference type="GO" id="GO:0009055">
    <property type="term" value="F:electron transfer activity"/>
    <property type="evidence" value="ECO:0007669"/>
    <property type="project" value="InterPro"/>
</dbReference>
<evidence type="ECO:0000256" key="4">
    <source>
        <dbReference type="ARBA" id="ARBA00022982"/>
    </source>
</evidence>
<keyword evidence="3" id="KW-0479">Metal-binding</keyword>
<dbReference type="HOGENOM" id="CLU_077373_0_0_12"/>
<keyword evidence="2" id="KW-0349">Heme</keyword>
<evidence type="ECO:0000313" key="8">
    <source>
        <dbReference type="EMBL" id="AFM13845.1"/>
    </source>
</evidence>
<dbReference type="SUPFAM" id="SSF48695">
    <property type="entry name" value="Multiheme cytochromes"/>
    <property type="match status" value="1"/>
</dbReference>
<accession>I4B988</accession>
<keyword evidence="5" id="KW-0408">Iron</keyword>
<evidence type="ECO:0000313" key="9">
    <source>
        <dbReference type="Proteomes" id="UP000006048"/>
    </source>
</evidence>
<keyword evidence="4" id="KW-0249">Electron transport</keyword>
<evidence type="ECO:0000256" key="2">
    <source>
        <dbReference type="ARBA" id="ARBA00022617"/>
    </source>
</evidence>
<dbReference type="Pfam" id="PF02085">
    <property type="entry name" value="Cytochrom_CIII"/>
    <property type="match status" value="1"/>
</dbReference>
<dbReference type="Proteomes" id="UP000006048">
    <property type="component" value="Chromosome"/>
</dbReference>
<evidence type="ECO:0000259" key="7">
    <source>
        <dbReference type="Pfam" id="PF14522"/>
    </source>
</evidence>
<dbReference type="Gene3D" id="3.90.10.10">
    <property type="entry name" value="Cytochrome C3"/>
    <property type="match status" value="2"/>
</dbReference>
<dbReference type="PANTHER" id="PTHR39425">
    <property type="entry name" value="LIPOPROTEIN CYTOCHROME C"/>
    <property type="match status" value="1"/>
</dbReference>
<dbReference type="OrthoDB" id="9814800at2"/>
<evidence type="ECO:0000256" key="3">
    <source>
        <dbReference type="ARBA" id="ARBA00022723"/>
    </source>
</evidence>
<feature type="domain" description="Cytochrome c7-like" evidence="7">
    <location>
        <begin position="116"/>
        <end position="187"/>
    </location>
</feature>
<keyword evidence="1" id="KW-0813">Transport</keyword>
<keyword evidence="9" id="KW-1185">Reference proteome</keyword>
<dbReference type="InterPro" id="IPR020942">
    <property type="entry name" value="Cyt_c_III_dom"/>
</dbReference>
<dbReference type="EMBL" id="CP002959">
    <property type="protein sequence ID" value="AFM13845.1"/>
    <property type="molecule type" value="Genomic_DNA"/>
</dbReference>
<evidence type="ECO:0000256" key="5">
    <source>
        <dbReference type="ARBA" id="ARBA00023004"/>
    </source>
</evidence>
<dbReference type="InterPro" id="IPR036280">
    <property type="entry name" value="Multihaem_cyt_sf"/>
</dbReference>
<dbReference type="CDD" id="cd08168">
    <property type="entry name" value="Cytochrom_C3"/>
    <property type="match status" value="1"/>
</dbReference>
<dbReference type="RefSeq" id="WP_014804345.1">
    <property type="nucleotide sequence ID" value="NC_018020.1"/>
</dbReference>
<evidence type="ECO:0000259" key="6">
    <source>
        <dbReference type="Pfam" id="PF02085"/>
    </source>
</evidence>
<dbReference type="GO" id="GO:0020037">
    <property type="term" value="F:heme binding"/>
    <property type="evidence" value="ECO:0007669"/>
    <property type="project" value="InterPro"/>
</dbReference>